<dbReference type="Proteomes" id="UP001241748">
    <property type="component" value="Unassembled WGS sequence"/>
</dbReference>
<gene>
    <name evidence="2" type="ORF">P5G62_017450</name>
</gene>
<proteinExistence type="predicted"/>
<dbReference type="EMBL" id="JAROBZ020000001">
    <property type="protein sequence ID" value="MFB3168910.1"/>
    <property type="molecule type" value="Genomic_DNA"/>
</dbReference>
<accession>A0ABV4YYJ2</accession>
<dbReference type="Pfam" id="PF00149">
    <property type="entry name" value="Metallophos"/>
    <property type="match status" value="1"/>
</dbReference>
<dbReference type="Gene3D" id="3.60.21.10">
    <property type="match status" value="1"/>
</dbReference>
<evidence type="ECO:0000259" key="1">
    <source>
        <dbReference type="Pfam" id="PF00149"/>
    </source>
</evidence>
<feature type="domain" description="Calcineurin-like phosphoesterase" evidence="1">
    <location>
        <begin position="60"/>
        <end position="225"/>
    </location>
</feature>
<dbReference type="InterPro" id="IPR004843">
    <property type="entry name" value="Calcineurin-like_PHP"/>
</dbReference>
<dbReference type="RefSeq" id="WP_306072494.1">
    <property type="nucleotide sequence ID" value="NZ_JAROBZ020000001.1"/>
</dbReference>
<protein>
    <submittedName>
        <fullName evidence="2">Metallophosphoesterase</fullName>
    </submittedName>
</protein>
<dbReference type="PANTHER" id="PTHR31302:SF25">
    <property type="entry name" value="PHOSPHOESTERASE"/>
    <property type="match status" value="1"/>
</dbReference>
<comment type="caution">
    <text evidence="2">The sequence shown here is derived from an EMBL/GenBank/DDBJ whole genome shotgun (WGS) entry which is preliminary data.</text>
</comment>
<organism evidence="2 3">
    <name type="scientific">Neobacillus driksii</name>
    <dbReference type="NCBI Taxonomy" id="3035913"/>
    <lineage>
        <taxon>Bacteria</taxon>
        <taxon>Bacillati</taxon>
        <taxon>Bacillota</taxon>
        <taxon>Bacilli</taxon>
        <taxon>Bacillales</taxon>
        <taxon>Bacillaceae</taxon>
        <taxon>Neobacillus</taxon>
    </lineage>
</organism>
<sequence>MPKKMKRRTFLKSTFGTFLTVLGLGSGGYFYANRIEPSLLEINKLEIKHTLIPDSFNGTKIVQFSDTHLGFHYNVNQFKKLVDKINQLEPDLIFFTGDLLDEPNKYGEINKIAPILQQLNATIGKYCIYGNHDHGGYGSEIYRNLMELSNFTVLLNESLLIKQNDGSSISLIGIDDRMLGKPDLDLAMKRVPDDSFKLLLSHAPDVADEALNYGIHWQLSGHSHGGQVKIPFVGALVIPPFAQNYPEGLYTISGVNALSLYVNRGIGTTRLPFRFMAKPELTLYTLMSSETD</sequence>
<evidence type="ECO:0000313" key="2">
    <source>
        <dbReference type="EMBL" id="MFB3168910.1"/>
    </source>
</evidence>
<dbReference type="InterPro" id="IPR051158">
    <property type="entry name" value="Metallophosphoesterase_sf"/>
</dbReference>
<reference evidence="2 3" key="1">
    <citation type="submission" date="2024-05" db="EMBL/GenBank/DDBJ databases">
        <authorList>
            <person name="Venkateswaran K."/>
        </authorList>
    </citation>
    <scope>NUCLEOTIDE SEQUENCE [LARGE SCALE GENOMIC DNA]</scope>
    <source>
        <strain evidence="2 3">179-C4-2-HS</strain>
    </source>
</reference>
<name>A0ABV4YYJ2_9BACI</name>
<keyword evidence="3" id="KW-1185">Reference proteome</keyword>
<dbReference type="InterPro" id="IPR029052">
    <property type="entry name" value="Metallo-depent_PP-like"/>
</dbReference>
<dbReference type="PANTHER" id="PTHR31302">
    <property type="entry name" value="TRANSMEMBRANE PROTEIN WITH METALLOPHOSPHOESTERASE DOMAIN-RELATED"/>
    <property type="match status" value="1"/>
</dbReference>
<dbReference type="SUPFAM" id="SSF56300">
    <property type="entry name" value="Metallo-dependent phosphatases"/>
    <property type="match status" value="1"/>
</dbReference>
<dbReference type="CDD" id="cd07385">
    <property type="entry name" value="MPP_YkuE_C"/>
    <property type="match status" value="1"/>
</dbReference>
<evidence type="ECO:0000313" key="3">
    <source>
        <dbReference type="Proteomes" id="UP001241748"/>
    </source>
</evidence>